<gene>
    <name evidence="4" type="ORF">DFR76_11928</name>
</gene>
<sequence>MDIQRRRLEYQNRRRGYTVVRSSSGVAAGAALVLILHGTLQNGEAVRTRTSAKSFDELAATGRAVIAYPDAVRREWNGARKAVMFWRGAKDIDDVGFLRALVAELVGEFGLDQQRVYVAGFSLGGQMTMRLLHDAPELMAGAAIIGACLPAPDNRTCHGDAPAAVPVLLIHGTADPVASYTGGPMTGPLGLFPKGEHLSAEATAAYFATGNGITDEPEVEWVHGAPASIGSVRRTEYRQAGRPPVRLYSVIGGGHQIPGAPAVTPRLLGPSPSPLSAAAAVGEFFGVPDSES</sequence>
<dbReference type="Proteomes" id="UP000254869">
    <property type="component" value="Unassembled WGS sequence"/>
</dbReference>
<protein>
    <submittedName>
        <fullName evidence="4">Polyhydroxybutyrate depolymerase</fullName>
    </submittedName>
</protein>
<dbReference type="AlphaFoldDB" id="A0A370HKL2"/>
<dbReference type="PANTHER" id="PTHR43037">
    <property type="entry name" value="UNNAMED PRODUCT-RELATED"/>
    <property type="match status" value="1"/>
</dbReference>
<keyword evidence="5" id="KW-1185">Reference proteome</keyword>
<dbReference type="EMBL" id="QQBC01000019">
    <property type="protein sequence ID" value="RDI59068.1"/>
    <property type="molecule type" value="Genomic_DNA"/>
</dbReference>
<keyword evidence="1" id="KW-0732">Signal</keyword>
<proteinExistence type="predicted"/>
<dbReference type="Pfam" id="PF02230">
    <property type="entry name" value="Abhydrolase_2"/>
    <property type="match status" value="1"/>
</dbReference>
<dbReference type="RefSeq" id="WP_169813800.1">
    <property type="nucleotide sequence ID" value="NZ_QQBC01000019.1"/>
</dbReference>
<dbReference type="STRING" id="1210086.GCA_001613105_04942"/>
<evidence type="ECO:0000256" key="1">
    <source>
        <dbReference type="ARBA" id="ARBA00022729"/>
    </source>
</evidence>
<comment type="caution">
    <text evidence="4">The sequence shown here is derived from an EMBL/GenBank/DDBJ whole genome shotgun (WGS) entry which is preliminary data.</text>
</comment>
<feature type="domain" description="Phospholipase/carboxylesterase/thioesterase" evidence="3">
    <location>
        <begin position="109"/>
        <end position="181"/>
    </location>
</feature>
<evidence type="ECO:0000313" key="4">
    <source>
        <dbReference type="EMBL" id="RDI59068.1"/>
    </source>
</evidence>
<dbReference type="SUPFAM" id="SSF53474">
    <property type="entry name" value="alpha/beta-Hydrolases"/>
    <property type="match status" value="1"/>
</dbReference>
<feature type="transmembrane region" description="Helical" evidence="2">
    <location>
        <begin position="20"/>
        <end position="40"/>
    </location>
</feature>
<organism evidence="4 5">
    <name type="scientific">Nocardia pseudobrasiliensis</name>
    <dbReference type="NCBI Taxonomy" id="45979"/>
    <lineage>
        <taxon>Bacteria</taxon>
        <taxon>Bacillati</taxon>
        <taxon>Actinomycetota</taxon>
        <taxon>Actinomycetes</taxon>
        <taxon>Mycobacteriales</taxon>
        <taxon>Nocardiaceae</taxon>
        <taxon>Nocardia</taxon>
    </lineage>
</organism>
<keyword evidence="2" id="KW-0472">Membrane</keyword>
<evidence type="ECO:0000313" key="5">
    <source>
        <dbReference type="Proteomes" id="UP000254869"/>
    </source>
</evidence>
<dbReference type="Gene3D" id="3.40.50.1820">
    <property type="entry name" value="alpha/beta hydrolase"/>
    <property type="match status" value="1"/>
</dbReference>
<evidence type="ECO:0000259" key="3">
    <source>
        <dbReference type="Pfam" id="PF02230"/>
    </source>
</evidence>
<dbReference type="InterPro" id="IPR050955">
    <property type="entry name" value="Plant_Biomass_Hydrol_Est"/>
</dbReference>
<dbReference type="InterPro" id="IPR029058">
    <property type="entry name" value="AB_hydrolase_fold"/>
</dbReference>
<accession>A0A370HKL2</accession>
<dbReference type="GO" id="GO:0016787">
    <property type="term" value="F:hydrolase activity"/>
    <property type="evidence" value="ECO:0007669"/>
    <property type="project" value="InterPro"/>
</dbReference>
<reference evidence="4 5" key="1">
    <citation type="submission" date="2018-07" db="EMBL/GenBank/DDBJ databases">
        <title>Genomic Encyclopedia of Type Strains, Phase IV (KMG-IV): sequencing the most valuable type-strain genomes for metagenomic binning, comparative biology and taxonomic classification.</title>
        <authorList>
            <person name="Goeker M."/>
        </authorList>
    </citation>
    <scope>NUCLEOTIDE SEQUENCE [LARGE SCALE GENOMIC DNA]</scope>
    <source>
        <strain evidence="4 5">DSM 44290</strain>
    </source>
</reference>
<dbReference type="PANTHER" id="PTHR43037:SF1">
    <property type="entry name" value="BLL1128 PROTEIN"/>
    <property type="match status" value="1"/>
</dbReference>
<dbReference type="InterPro" id="IPR003140">
    <property type="entry name" value="PLipase/COase/thioEstase"/>
</dbReference>
<evidence type="ECO:0000256" key="2">
    <source>
        <dbReference type="SAM" id="Phobius"/>
    </source>
</evidence>
<keyword evidence="2" id="KW-1133">Transmembrane helix</keyword>
<name>A0A370HKL2_9NOCA</name>
<keyword evidence="2" id="KW-0812">Transmembrane</keyword>